<evidence type="ECO:0000313" key="3">
    <source>
        <dbReference type="EMBL" id="MFD0998368.1"/>
    </source>
</evidence>
<dbReference type="EMBL" id="JBHTKA010000001">
    <property type="protein sequence ID" value="MFD0998368.1"/>
    <property type="molecule type" value="Genomic_DNA"/>
</dbReference>
<name>A0ABW3JZA7_9BACT</name>
<protein>
    <submittedName>
        <fullName evidence="3">FG-GAP-like repeat-containing protein</fullName>
    </submittedName>
</protein>
<dbReference type="SUPFAM" id="SSF69318">
    <property type="entry name" value="Integrin alpha N-terminal domain"/>
    <property type="match status" value="2"/>
</dbReference>
<reference evidence="4" key="1">
    <citation type="journal article" date="2019" name="Int. J. Syst. Evol. Microbiol.">
        <title>The Global Catalogue of Microorganisms (GCM) 10K type strain sequencing project: providing services to taxonomists for standard genome sequencing and annotation.</title>
        <authorList>
            <consortium name="The Broad Institute Genomics Platform"/>
            <consortium name="The Broad Institute Genome Sequencing Center for Infectious Disease"/>
            <person name="Wu L."/>
            <person name="Ma J."/>
        </authorList>
    </citation>
    <scope>NUCLEOTIDE SEQUENCE [LARGE SCALE GENOMIC DNA]</scope>
    <source>
        <strain evidence="4">CCUG 58938</strain>
    </source>
</reference>
<dbReference type="PANTHER" id="PTHR45460:SF2">
    <property type="entry name" value="ALPHA 1,3 GLUCANASE, GH71 FAMILY (EUROFUNG)"/>
    <property type="match status" value="1"/>
</dbReference>
<dbReference type="InterPro" id="IPR022409">
    <property type="entry name" value="PKD/Chitinase_dom"/>
</dbReference>
<organism evidence="3 4">
    <name type="scientific">Ohtaekwangia kribbensis</name>
    <dbReference type="NCBI Taxonomy" id="688913"/>
    <lineage>
        <taxon>Bacteria</taxon>
        <taxon>Pseudomonadati</taxon>
        <taxon>Bacteroidota</taxon>
        <taxon>Cytophagia</taxon>
        <taxon>Cytophagales</taxon>
        <taxon>Fulvivirgaceae</taxon>
        <taxon>Ohtaekwangia</taxon>
    </lineage>
</organism>
<proteinExistence type="predicted"/>
<gene>
    <name evidence="3" type="ORF">ACFQ21_03580</name>
</gene>
<sequence length="1086" mass="114542">MILTIIDPNRKHLLLLKLIGLLLVWSYSITTSYAQTPVIQYVSKTSGSMEQIVTMKGSGFGTDATKVLVMFGAARADIVSVSDQVLTVKIPALTTYDNIAVTNLTSNLTGYTQNPFLLSFHGDDAQPFNPNNLEGQFNFPGGAAKEEGLYDLCLCDLDGDRKSDLATASDNFAKINIYRNTGTGPGNVAFNSNTAINLFSRTLQIKCGDLNGDGKTDLIATEKGSTNKIFILENNSPGPGTLSFTSQSIRLTNITPRHIEVADMDLDGKPELLVTSQASNAVLVLQNKSKRTSIIFAPTPVTISIPGISGTDALAFADIDGDRLPDIITAPYQTSGDIWVARNSSIPGSLSFENAQKFTAGTAINTIRAGDIDGDGKADIAFTQSSASVGVLVNQSGASGISFGALKTFTTDSDPWGLAFGDLDGDGKADLVAASVKKKSLTILNNTSTSGNISFQATTKSTTYLNRHVTIGDVDSDGKPDIAFTSIDDPLQNIAASKVSIFRNKTCMIPEVTPAGPLNICSSNSVALTATQGGGIVYEWTNLSTNTTSSGTNTYTPAVSGEYNVKATAENGSCVPVSNSVKVTIAAGAASDPQPANNGPVCQGKTLILSLNNNLGSGFSYQWTDASGKVIGTDATVQINNVKVEDAGIYSVNVYAGDAATGCLARTATTTAQVTAIPDFSIQRSTPEVICGGQLSTLSVFQYSTDFTYQWYERTAGALSSGKSIVRGTSGEYYYTATSTNPNCHVATSSPATLIVADPPAPAFDAPASACQGTEITFRNNTSTSGSAEVFYTWSFGDSQTSNEREPVHIYTSANPSYSVTLSASYQSGACIRTATKSISITAAVPPVMNSSTGVYEMCEGQSLILSLSGSFNSYQWSTGSTEPSITATQPGAYTAEVTGSDGCIFTITGNVTALPPPNVVATAHPATINEGESTQLEASGLATYSWEPAISLSQADIPNPVARPTVSTLYTVQGKDDHGCSGETTVEVRIQNATASTKLKPSLFFSPNTDAINPYWTVENILDYPQCSVTIFDDKGVKVYEAKPYLNNWDGTMNGRALPDGVYYFVIRCDGQEKNPRTGSITLLR</sequence>
<dbReference type="InterPro" id="IPR014756">
    <property type="entry name" value="Ig_E-set"/>
</dbReference>
<dbReference type="Pfam" id="PF18911">
    <property type="entry name" value="PKD_4"/>
    <property type="match status" value="1"/>
</dbReference>
<accession>A0ABW3JZA7</accession>
<dbReference type="RefSeq" id="WP_377574950.1">
    <property type="nucleotide sequence ID" value="NZ_JBHTKA010000001.1"/>
</dbReference>
<dbReference type="Pfam" id="PF13585">
    <property type="entry name" value="CHU_C"/>
    <property type="match status" value="1"/>
</dbReference>
<dbReference type="Pfam" id="PF13517">
    <property type="entry name" value="FG-GAP_3"/>
    <property type="match status" value="2"/>
</dbReference>
<dbReference type="InterPro" id="IPR028994">
    <property type="entry name" value="Integrin_alpha_N"/>
</dbReference>
<feature type="domain" description="PKD" evidence="2">
    <location>
        <begin position="759"/>
        <end position="848"/>
    </location>
</feature>
<dbReference type="NCBIfam" id="TIGR04131">
    <property type="entry name" value="Bac_Flav_CTERM"/>
    <property type="match status" value="1"/>
</dbReference>
<dbReference type="InterPro" id="IPR002909">
    <property type="entry name" value="IPT_dom"/>
</dbReference>
<dbReference type="CDD" id="cd00146">
    <property type="entry name" value="PKD"/>
    <property type="match status" value="1"/>
</dbReference>
<dbReference type="InterPro" id="IPR026341">
    <property type="entry name" value="T9SS_type_B"/>
</dbReference>
<dbReference type="SMART" id="SM00089">
    <property type="entry name" value="PKD"/>
    <property type="match status" value="3"/>
</dbReference>
<dbReference type="InterPro" id="IPR013517">
    <property type="entry name" value="FG-GAP"/>
</dbReference>
<dbReference type="InterPro" id="IPR013783">
    <property type="entry name" value="Ig-like_fold"/>
</dbReference>
<keyword evidence="4" id="KW-1185">Reference proteome</keyword>
<dbReference type="Pfam" id="PF01833">
    <property type="entry name" value="TIG"/>
    <property type="match status" value="1"/>
</dbReference>
<dbReference type="SUPFAM" id="SSF49299">
    <property type="entry name" value="PKD domain"/>
    <property type="match status" value="1"/>
</dbReference>
<evidence type="ECO:0000313" key="4">
    <source>
        <dbReference type="Proteomes" id="UP001597112"/>
    </source>
</evidence>
<evidence type="ECO:0000259" key="2">
    <source>
        <dbReference type="PROSITE" id="PS50093"/>
    </source>
</evidence>
<dbReference type="PROSITE" id="PS50093">
    <property type="entry name" value="PKD"/>
    <property type="match status" value="1"/>
</dbReference>
<dbReference type="InterPro" id="IPR000601">
    <property type="entry name" value="PKD_dom"/>
</dbReference>
<evidence type="ECO:0000256" key="1">
    <source>
        <dbReference type="ARBA" id="ARBA00022729"/>
    </source>
</evidence>
<dbReference type="InterPro" id="IPR035986">
    <property type="entry name" value="PKD_dom_sf"/>
</dbReference>
<keyword evidence="1" id="KW-0732">Signal</keyword>
<comment type="caution">
    <text evidence="3">The sequence shown here is derived from an EMBL/GenBank/DDBJ whole genome shotgun (WGS) entry which is preliminary data.</text>
</comment>
<dbReference type="SUPFAM" id="SSF81296">
    <property type="entry name" value="E set domains"/>
    <property type="match status" value="1"/>
</dbReference>
<dbReference type="Gene3D" id="2.130.10.130">
    <property type="entry name" value="Integrin alpha, N-terminal"/>
    <property type="match status" value="3"/>
</dbReference>
<dbReference type="Gene3D" id="2.60.40.10">
    <property type="entry name" value="Immunoglobulins"/>
    <property type="match status" value="2"/>
</dbReference>
<dbReference type="PANTHER" id="PTHR45460">
    <property type="entry name" value="SIMILAR TO CYSTEINE PROTEINASE"/>
    <property type="match status" value="1"/>
</dbReference>
<dbReference type="Proteomes" id="UP001597112">
    <property type="component" value="Unassembled WGS sequence"/>
</dbReference>